<comment type="similarity">
    <text evidence="8">Belongs to the dethiobiotin synthetase family.</text>
</comment>
<evidence type="ECO:0000256" key="4">
    <source>
        <dbReference type="ARBA" id="ARBA00022741"/>
    </source>
</evidence>
<comment type="pathway">
    <text evidence="8">Cofactor biosynthesis; biotin biosynthesis; biotin from 7,8-diaminononanoate: step 1/2.</text>
</comment>
<evidence type="ECO:0000256" key="2">
    <source>
        <dbReference type="ARBA" id="ARBA00022598"/>
    </source>
</evidence>
<dbReference type="GO" id="GO:0009102">
    <property type="term" value="P:biotin biosynthetic process"/>
    <property type="evidence" value="ECO:0007669"/>
    <property type="project" value="UniProtKB-UniRule"/>
</dbReference>
<dbReference type="PIRSF" id="PIRSF006755">
    <property type="entry name" value="DTB_synth"/>
    <property type="match status" value="1"/>
</dbReference>
<feature type="binding site" evidence="8">
    <location>
        <position position="54"/>
    </location>
    <ligand>
        <name>Mg(2+)</name>
        <dbReference type="ChEBI" id="CHEBI:18420"/>
    </ligand>
</feature>
<feature type="binding site" evidence="8">
    <location>
        <begin position="116"/>
        <end position="119"/>
    </location>
    <ligand>
        <name>ATP</name>
        <dbReference type="ChEBI" id="CHEBI:30616"/>
    </ligand>
</feature>
<evidence type="ECO:0000256" key="6">
    <source>
        <dbReference type="ARBA" id="ARBA00022840"/>
    </source>
</evidence>
<organism evidence="9 10">
    <name type="scientific">Alteromonas sediminis</name>
    <dbReference type="NCBI Taxonomy" id="2259342"/>
    <lineage>
        <taxon>Bacteria</taxon>
        <taxon>Pseudomonadati</taxon>
        <taxon>Pseudomonadota</taxon>
        <taxon>Gammaproteobacteria</taxon>
        <taxon>Alteromonadales</taxon>
        <taxon>Alteromonadaceae</taxon>
        <taxon>Alteromonas/Salinimonas group</taxon>
        <taxon>Alteromonas</taxon>
    </lineage>
</organism>
<evidence type="ECO:0000313" key="9">
    <source>
        <dbReference type="EMBL" id="RPJ68619.1"/>
    </source>
</evidence>
<keyword evidence="1 8" id="KW-0963">Cytoplasm</keyword>
<feature type="binding site" evidence="8">
    <location>
        <begin position="176"/>
        <end position="177"/>
    </location>
    <ligand>
        <name>ATP</name>
        <dbReference type="ChEBI" id="CHEBI:30616"/>
    </ligand>
</feature>
<protein>
    <recommendedName>
        <fullName evidence="8">ATP-dependent dethiobiotin synthetase BioD</fullName>
        <ecNumber evidence="8">6.3.3.3</ecNumber>
    </recommendedName>
    <alternativeName>
        <fullName evidence="8">DTB synthetase</fullName>
        <shortName evidence="8">DTBS</shortName>
    </alternativeName>
    <alternativeName>
        <fullName evidence="8">Dethiobiotin synthase</fullName>
    </alternativeName>
</protein>
<dbReference type="CDD" id="cd03109">
    <property type="entry name" value="DTBS"/>
    <property type="match status" value="1"/>
</dbReference>
<dbReference type="Pfam" id="PF13500">
    <property type="entry name" value="AAA_26"/>
    <property type="match status" value="1"/>
</dbReference>
<evidence type="ECO:0000313" key="10">
    <source>
        <dbReference type="Proteomes" id="UP000275281"/>
    </source>
</evidence>
<feature type="active site" evidence="8">
    <location>
        <position position="37"/>
    </location>
</feature>
<comment type="caution">
    <text evidence="8">Lacks conserved residue(s) required for the propagation of feature annotation.</text>
</comment>
<dbReference type="InterPro" id="IPR004472">
    <property type="entry name" value="DTB_synth_BioD"/>
</dbReference>
<comment type="catalytic activity">
    <reaction evidence="8">
        <text>(7R,8S)-7,8-diammoniononanoate + CO2 + ATP = (4R,5S)-dethiobiotin + ADP + phosphate + 3 H(+)</text>
        <dbReference type="Rhea" id="RHEA:15805"/>
        <dbReference type="ChEBI" id="CHEBI:15378"/>
        <dbReference type="ChEBI" id="CHEBI:16526"/>
        <dbReference type="ChEBI" id="CHEBI:30616"/>
        <dbReference type="ChEBI" id="CHEBI:43474"/>
        <dbReference type="ChEBI" id="CHEBI:149469"/>
        <dbReference type="ChEBI" id="CHEBI:149473"/>
        <dbReference type="ChEBI" id="CHEBI:456216"/>
        <dbReference type="EC" id="6.3.3.3"/>
    </reaction>
</comment>
<proteinExistence type="inferred from homology"/>
<dbReference type="PANTHER" id="PTHR43210:SF5">
    <property type="entry name" value="DETHIOBIOTIN SYNTHETASE"/>
    <property type="match status" value="1"/>
</dbReference>
<dbReference type="UniPathway" id="UPA00078">
    <property type="reaction ID" value="UER00161"/>
</dbReference>
<comment type="function">
    <text evidence="8">Catalyzes a mechanistically unusual reaction, the ATP-dependent insertion of CO2 between the N7 and N8 nitrogen atoms of 7,8-diaminopelargonic acid (DAPA, also called 7,8-diammoniononanoate) to form a ureido ring.</text>
</comment>
<evidence type="ECO:0000256" key="5">
    <source>
        <dbReference type="ARBA" id="ARBA00022756"/>
    </source>
</evidence>
<feature type="binding site" evidence="8">
    <location>
        <position position="54"/>
    </location>
    <ligand>
        <name>ATP</name>
        <dbReference type="ChEBI" id="CHEBI:30616"/>
    </ligand>
</feature>
<reference evidence="9 10" key="1">
    <citation type="submission" date="2018-11" db="EMBL/GenBank/DDBJ databases">
        <authorList>
            <person name="Ye M.-Q."/>
            <person name="Du Z.-J."/>
        </authorList>
    </citation>
    <scope>NUCLEOTIDE SEQUENCE [LARGE SCALE GENOMIC DNA]</scope>
    <source>
        <strain evidence="9 10">U0105</strain>
    </source>
</reference>
<keyword evidence="3 8" id="KW-0479">Metal-binding</keyword>
<evidence type="ECO:0000256" key="3">
    <source>
        <dbReference type="ARBA" id="ARBA00022723"/>
    </source>
</evidence>
<keyword evidence="4 8" id="KW-0547">Nucleotide-binding</keyword>
<comment type="subcellular location">
    <subcellularLocation>
        <location evidence="8">Cytoplasm</location>
    </subcellularLocation>
</comment>
<dbReference type="GO" id="GO:0000287">
    <property type="term" value="F:magnesium ion binding"/>
    <property type="evidence" value="ECO:0007669"/>
    <property type="project" value="UniProtKB-UniRule"/>
</dbReference>
<feature type="binding site" evidence="8">
    <location>
        <begin position="12"/>
        <end position="17"/>
    </location>
    <ligand>
        <name>ATP</name>
        <dbReference type="ChEBI" id="CHEBI:30616"/>
    </ligand>
</feature>
<dbReference type="FunFam" id="3.40.50.300:FF:000292">
    <property type="entry name" value="ATP-dependent dethiobiotin synthetase BioD"/>
    <property type="match status" value="1"/>
</dbReference>
<feature type="binding site" evidence="8">
    <location>
        <position position="116"/>
    </location>
    <ligand>
        <name>Mg(2+)</name>
        <dbReference type="ChEBI" id="CHEBI:18420"/>
    </ligand>
</feature>
<dbReference type="RefSeq" id="WP_124026620.1">
    <property type="nucleotide sequence ID" value="NZ_JBHRSN010000005.1"/>
</dbReference>
<accession>A0A3N5YAK9</accession>
<dbReference type="GO" id="GO:0004141">
    <property type="term" value="F:dethiobiotin synthase activity"/>
    <property type="evidence" value="ECO:0007669"/>
    <property type="project" value="UniProtKB-UniRule"/>
</dbReference>
<comment type="caution">
    <text evidence="9">The sequence shown here is derived from an EMBL/GenBank/DDBJ whole genome shotgun (WGS) entry which is preliminary data.</text>
</comment>
<dbReference type="HAMAP" id="MF_00336">
    <property type="entry name" value="BioD"/>
    <property type="match status" value="1"/>
</dbReference>
<sequence length="225" mass="24147">MQSWFITGTDTDVGKTYVGSLLMRSVVLRGKSVIGYKPVSAGCEWINGEWVNDDAQQYQKLSSIGVCLKEVNPIAFEPPIAPHIAAKKAGQTITVEQLMQGYHALARYKPDVLITEGAGGWQLPLGNQCFMPALPVNCNMQVIMVVGLRLGCLNHALLTAQAIKASGATLAGWIGNTLSPDMPYKNENITTLTDILGSPLAIVPFATPLSDEALSSLTQSLFAKE</sequence>
<comment type="cofactor">
    <cofactor evidence="8">
        <name>Mg(2+)</name>
        <dbReference type="ChEBI" id="CHEBI:18420"/>
    </cofactor>
</comment>
<keyword evidence="6 8" id="KW-0067">ATP-binding</keyword>
<dbReference type="SUPFAM" id="SSF52540">
    <property type="entry name" value="P-loop containing nucleoside triphosphate hydrolases"/>
    <property type="match status" value="1"/>
</dbReference>
<name>A0A3N5YAK9_9ALTE</name>
<comment type="subunit">
    <text evidence="8">Homodimer.</text>
</comment>
<dbReference type="Proteomes" id="UP000275281">
    <property type="component" value="Unassembled WGS sequence"/>
</dbReference>
<dbReference type="Gene3D" id="3.40.50.300">
    <property type="entry name" value="P-loop containing nucleotide triphosphate hydrolases"/>
    <property type="match status" value="1"/>
</dbReference>
<keyword evidence="2 8" id="KW-0436">Ligase</keyword>
<dbReference type="PANTHER" id="PTHR43210">
    <property type="entry name" value="DETHIOBIOTIN SYNTHETASE"/>
    <property type="match status" value="1"/>
</dbReference>
<keyword evidence="10" id="KW-1185">Reference proteome</keyword>
<dbReference type="EC" id="6.3.3.3" evidence="8"/>
<dbReference type="InterPro" id="IPR027417">
    <property type="entry name" value="P-loop_NTPase"/>
</dbReference>
<dbReference type="GO" id="GO:0042803">
    <property type="term" value="F:protein homodimerization activity"/>
    <property type="evidence" value="ECO:0007669"/>
    <property type="project" value="UniProtKB-ARBA"/>
</dbReference>
<dbReference type="GO" id="GO:0005829">
    <property type="term" value="C:cytosol"/>
    <property type="evidence" value="ECO:0007669"/>
    <property type="project" value="TreeGrafter"/>
</dbReference>
<feature type="binding site" evidence="8">
    <location>
        <position position="16"/>
    </location>
    <ligand>
        <name>Mg(2+)</name>
        <dbReference type="ChEBI" id="CHEBI:18420"/>
    </ligand>
</feature>
<keyword evidence="5 8" id="KW-0093">Biotin biosynthesis</keyword>
<dbReference type="EMBL" id="RPOK01000001">
    <property type="protein sequence ID" value="RPJ68619.1"/>
    <property type="molecule type" value="Genomic_DNA"/>
</dbReference>
<evidence type="ECO:0000256" key="7">
    <source>
        <dbReference type="ARBA" id="ARBA00022842"/>
    </source>
</evidence>
<dbReference type="NCBIfam" id="TIGR00347">
    <property type="entry name" value="bioD"/>
    <property type="match status" value="1"/>
</dbReference>
<dbReference type="AlphaFoldDB" id="A0A3N5YAK9"/>
<evidence type="ECO:0000256" key="1">
    <source>
        <dbReference type="ARBA" id="ARBA00022490"/>
    </source>
</evidence>
<gene>
    <name evidence="8 9" type="primary">bioD</name>
    <name evidence="9" type="ORF">DRW07_04235</name>
</gene>
<dbReference type="GO" id="GO:0005524">
    <property type="term" value="F:ATP binding"/>
    <property type="evidence" value="ECO:0007669"/>
    <property type="project" value="UniProtKB-UniRule"/>
</dbReference>
<evidence type="ECO:0000256" key="8">
    <source>
        <dbReference type="HAMAP-Rule" id="MF_00336"/>
    </source>
</evidence>
<keyword evidence="7 8" id="KW-0460">Magnesium</keyword>
<dbReference type="OrthoDB" id="9802097at2"/>